<dbReference type="InterPro" id="IPR047150">
    <property type="entry name" value="SGT"/>
</dbReference>
<dbReference type="eggNOG" id="ENOG502SHSU">
    <property type="taxonomic scope" value="Eukaryota"/>
</dbReference>
<accession>B7GD52</accession>
<dbReference type="InterPro" id="IPR013083">
    <property type="entry name" value="Znf_RING/FYVE/PHD"/>
</dbReference>
<evidence type="ECO:0000256" key="1">
    <source>
        <dbReference type="ARBA" id="ARBA00022737"/>
    </source>
</evidence>
<evidence type="ECO:0000256" key="3">
    <source>
        <dbReference type="PROSITE-ProRule" id="PRU00023"/>
    </source>
</evidence>
<dbReference type="Gene3D" id="1.25.40.20">
    <property type="entry name" value="Ankyrin repeat-containing domain"/>
    <property type="match status" value="1"/>
</dbReference>
<dbReference type="SMART" id="SM00248">
    <property type="entry name" value="ANK"/>
    <property type="match status" value="1"/>
</dbReference>
<reference evidence="8" key="2">
    <citation type="submission" date="2008-08" db="EMBL/GenBank/DDBJ databases">
        <authorList>
            <consortium name="Diatom Consortium"/>
            <person name="Grigoriev I."/>
            <person name="Grimwood J."/>
            <person name="Kuo A."/>
            <person name="Otillar R.P."/>
            <person name="Salamov A."/>
            <person name="Detter J.C."/>
            <person name="Lindquist E."/>
            <person name="Shapiro H."/>
            <person name="Lucas S."/>
            <person name="Glavina del Rio T."/>
            <person name="Pitluck S."/>
            <person name="Rokhsar D."/>
            <person name="Bowler C."/>
        </authorList>
    </citation>
    <scope>GENOME REANNOTATION</scope>
    <source>
        <strain evidence="8">CCAP 1055/1</strain>
    </source>
</reference>
<dbReference type="SUPFAM" id="SSF48403">
    <property type="entry name" value="Ankyrin repeat"/>
    <property type="match status" value="1"/>
</dbReference>
<dbReference type="InterPro" id="IPR011990">
    <property type="entry name" value="TPR-like_helical_dom_sf"/>
</dbReference>
<dbReference type="GO" id="GO:0072380">
    <property type="term" value="C:TRC complex"/>
    <property type="evidence" value="ECO:0007669"/>
    <property type="project" value="TreeGrafter"/>
</dbReference>
<evidence type="ECO:0000256" key="2">
    <source>
        <dbReference type="ARBA" id="ARBA00022803"/>
    </source>
</evidence>
<dbReference type="OrthoDB" id="2423701at2759"/>
<feature type="region of interest" description="Disordered" evidence="5">
    <location>
        <begin position="428"/>
        <end position="448"/>
    </location>
</feature>
<dbReference type="PROSITE" id="PS50106">
    <property type="entry name" value="PDZ"/>
    <property type="match status" value="1"/>
</dbReference>
<evidence type="ECO:0000313" key="7">
    <source>
        <dbReference type="EMBL" id="EEC43439.1"/>
    </source>
</evidence>
<dbReference type="HOGENOM" id="CLU_373201_0_0_1"/>
<dbReference type="Gene3D" id="3.30.40.10">
    <property type="entry name" value="Zinc/RING finger domain, C3HC4 (zinc finger)"/>
    <property type="match status" value="1"/>
</dbReference>
<keyword evidence="1" id="KW-0677">Repeat</keyword>
<dbReference type="GO" id="GO:0006620">
    <property type="term" value="P:post-translational protein targeting to endoplasmic reticulum membrane"/>
    <property type="evidence" value="ECO:0007669"/>
    <property type="project" value="TreeGrafter"/>
</dbReference>
<reference evidence="7 8" key="1">
    <citation type="journal article" date="2008" name="Nature">
        <title>The Phaeodactylum genome reveals the evolutionary history of diatom genomes.</title>
        <authorList>
            <person name="Bowler C."/>
            <person name="Allen A.E."/>
            <person name="Badger J.H."/>
            <person name="Grimwood J."/>
            <person name="Jabbari K."/>
            <person name="Kuo A."/>
            <person name="Maheswari U."/>
            <person name="Martens C."/>
            <person name="Maumus F."/>
            <person name="Otillar R.P."/>
            <person name="Rayko E."/>
            <person name="Salamov A."/>
            <person name="Vandepoele K."/>
            <person name="Beszteri B."/>
            <person name="Gruber A."/>
            <person name="Heijde M."/>
            <person name="Katinka M."/>
            <person name="Mock T."/>
            <person name="Valentin K."/>
            <person name="Verret F."/>
            <person name="Berges J.A."/>
            <person name="Brownlee C."/>
            <person name="Cadoret J.P."/>
            <person name="Chiovitti A."/>
            <person name="Choi C.J."/>
            <person name="Coesel S."/>
            <person name="De Martino A."/>
            <person name="Detter J.C."/>
            <person name="Durkin C."/>
            <person name="Falciatore A."/>
            <person name="Fournet J."/>
            <person name="Haruta M."/>
            <person name="Huysman M.J."/>
            <person name="Jenkins B.D."/>
            <person name="Jiroutova K."/>
            <person name="Jorgensen R.E."/>
            <person name="Joubert Y."/>
            <person name="Kaplan A."/>
            <person name="Kroger N."/>
            <person name="Kroth P.G."/>
            <person name="La Roche J."/>
            <person name="Lindquist E."/>
            <person name="Lommer M."/>
            <person name="Martin-Jezequel V."/>
            <person name="Lopez P.J."/>
            <person name="Lucas S."/>
            <person name="Mangogna M."/>
            <person name="McGinnis K."/>
            <person name="Medlin L.K."/>
            <person name="Montsant A."/>
            <person name="Oudot-Le Secq M.P."/>
            <person name="Napoli C."/>
            <person name="Obornik M."/>
            <person name="Parker M.S."/>
            <person name="Petit J.L."/>
            <person name="Porcel B.M."/>
            <person name="Poulsen N."/>
            <person name="Robison M."/>
            <person name="Rychlewski L."/>
            <person name="Rynearson T.A."/>
            <person name="Schmutz J."/>
            <person name="Shapiro H."/>
            <person name="Siaut M."/>
            <person name="Stanley M."/>
            <person name="Sussman M.R."/>
            <person name="Taylor A.R."/>
            <person name="Vardi A."/>
            <person name="von Dassow P."/>
            <person name="Vyverman W."/>
            <person name="Willis A."/>
            <person name="Wyrwicz L.S."/>
            <person name="Rokhsar D.S."/>
            <person name="Weissenbach J."/>
            <person name="Armbrust E.V."/>
            <person name="Green B.R."/>
            <person name="Van de Peer Y."/>
            <person name="Grigoriev I.V."/>
        </authorList>
    </citation>
    <scope>NUCLEOTIDE SEQUENCE [LARGE SCALE GENOMIC DNA]</scope>
    <source>
        <strain evidence="7 8">CCAP 1055/1</strain>
    </source>
</reference>
<keyword evidence="8" id="KW-1185">Reference proteome</keyword>
<feature type="domain" description="PDZ" evidence="6">
    <location>
        <begin position="466"/>
        <end position="543"/>
    </location>
</feature>
<dbReference type="InterPro" id="IPR019734">
    <property type="entry name" value="TPR_rpt"/>
</dbReference>
<dbReference type="GO" id="GO:0060090">
    <property type="term" value="F:molecular adaptor activity"/>
    <property type="evidence" value="ECO:0007669"/>
    <property type="project" value="TreeGrafter"/>
</dbReference>
<keyword evidence="3" id="KW-0040">ANK repeat</keyword>
<proteinExistence type="predicted"/>
<dbReference type="GO" id="GO:0016020">
    <property type="term" value="C:membrane"/>
    <property type="evidence" value="ECO:0007669"/>
    <property type="project" value="TreeGrafter"/>
</dbReference>
<dbReference type="InterPro" id="IPR036770">
    <property type="entry name" value="Ankyrin_rpt-contain_sf"/>
</dbReference>
<dbReference type="InParanoid" id="B7GD52"/>
<dbReference type="KEGG" id="pti:PHATRDRAFT_50157"/>
<dbReference type="Proteomes" id="UP000000759">
    <property type="component" value="Chromosome 27"/>
</dbReference>
<dbReference type="PROSITE" id="PS50297">
    <property type="entry name" value="ANK_REP_REGION"/>
    <property type="match status" value="1"/>
</dbReference>
<name>B7GD52_PHATC</name>
<gene>
    <name evidence="7" type="ORF">PHATRDRAFT_50157</name>
</gene>
<dbReference type="SUPFAM" id="SSF57903">
    <property type="entry name" value="FYVE/PHD zinc finger"/>
    <property type="match status" value="1"/>
</dbReference>
<keyword evidence="2 4" id="KW-0802">TPR repeat</keyword>
<dbReference type="Gene3D" id="1.25.40.10">
    <property type="entry name" value="Tetratricopeptide repeat domain"/>
    <property type="match status" value="2"/>
</dbReference>
<dbReference type="InterPro" id="IPR002110">
    <property type="entry name" value="Ankyrin_rpt"/>
</dbReference>
<dbReference type="PANTHER" id="PTHR45831">
    <property type="entry name" value="LD24721P"/>
    <property type="match status" value="1"/>
</dbReference>
<dbReference type="RefSeq" id="XP_002184992.1">
    <property type="nucleotide sequence ID" value="XM_002184956.1"/>
</dbReference>
<dbReference type="InterPro" id="IPR011011">
    <property type="entry name" value="Znf_FYVE_PHD"/>
</dbReference>
<dbReference type="STRING" id="556484.B7GD52"/>
<evidence type="ECO:0000313" key="8">
    <source>
        <dbReference type="Proteomes" id="UP000000759"/>
    </source>
</evidence>
<dbReference type="InterPro" id="IPR001478">
    <property type="entry name" value="PDZ"/>
</dbReference>
<evidence type="ECO:0000259" key="6">
    <source>
        <dbReference type="PROSITE" id="PS50106"/>
    </source>
</evidence>
<feature type="repeat" description="TPR" evidence="4">
    <location>
        <begin position="86"/>
        <end position="119"/>
    </location>
</feature>
<organism evidence="7 8">
    <name type="scientific">Phaeodactylum tricornutum (strain CCAP 1055/1)</name>
    <dbReference type="NCBI Taxonomy" id="556484"/>
    <lineage>
        <taxon>Eukaryota</taxon>
        <taxon>Sar</taxon>
        <taxon>Stramenopiles</taxon>
        <taxon>Ochrophyta</taxon>
        <taxon>Bacillariophyta</taxon>
        <taxon>Bacillariophyceae</taxon>
        <taxon>Bacillariophycidae</taxon>
        <taxon>Naviculales</taxon>
        <taxon>Phaeodactylaceae</taxon>
        <taxon>Phaeodactylum</taxon>
    </lineage>
</organism>
<dbReference type="PANTHER" id="PTHR45831:SF4">
    <property type="match status" value="1"/>
</dbReference>
<dbReference type="SMART" id="SM00028">
    <property type="entry name" value="TPR"/>
    <property type="match status" value="5"/>
</dbReference>
<sequence>MSSYFRQQAPAPLRTVHRDYEYTSAINGTTPTPTSASAHGVVQNQFYRTRAPPPSRSPRNARVEPDVDAEEALLDHAHLRELHEEAEKMKALGNKHMAAQEYARAYNAYSAALQLAPVGPSSHVFLSNRAAALLSMKRYEAAATDAKRAIAAVEAYEEAVAYEPDNATTLTYLEKARAKGERYNTRARGDDGSVGGDASTAYSIQNSVATDHYQKGVVESGYRGITNQSVLNAAVKSPRERATGSYRASLSPSYQQYDMNEDDPDFDEALRIQQRAAKFLTNKAYRAAIEEYTAALFLVPDDPNLSPELHLGRAHALNGSRRHESAKNDARMAIRLNPQPAAFSTMAKSLFYMKDYRGAVEAFEECVRHLPAGETLGMFDKAYLQKAQAALDEEEFSLRMAGTPTRQPKTPIPKLPPPRFVPREQAMQSSPQVPPMPKQWPQQSSLAPSTLRCGPERQVFFLSEGLGIKLNRGPDGIVRVLSVTSNTPAAPVARRGIIEAGDVVREAAGVDIRRPITNIMWGDTVALIKMAARPIVLVVAKEVSKVPLSVLEEQMKALSPFGSTSTKFGGNHVYRPSKSSGDETVRYVLEESMGTPLAAGLPGEDIVDEEGTGVEITEAGPLEEEDIESNDEEVESDSASDVAVLAGEPEKEDVSDTVDALLDELEKMEVRKSNSDDVEGSGTRRMSAADYELEMLCTEIEATNSERKSVESPPTVDAMPLDGDDVPPERADEGEGNGGAAKSLSLRDREEQMVGGEILFGSEANLSTGSWDNLRWMSYSGSRKIRFCQMIYRLLTPEKKNMFWVTSGRAYEKRGLAIYEEPRLILVLRRVVDMQELRLLLGLPDIAEIDNPDVALTRYWVVESAVDPAVSRLRLSPLTTPTSWGSEQADTREKSCFELLSPAESIMLSAVRVREGIKKKERSFVDSGAFLETTAVETALTKALCDANDHAGKIGSLDVDMTWKHQVILGTLHSIVLSGNLKGLEEAIQRLRVSVKDGNGSSKFLPTRVVDPLDENGRTPLYYACTCRMSTAVACLINSGARINVKTTSGGMALSHICASNLDDKSLSIVLSATRPSRLDPNELDTMGRTPMYVALVNGRSVAGTRDARALSRCLVALAAWGGRIIVTETTSLANPVKVLASEWRSEDLSVLLDHIGFRYPLRKPQSSDLSPIALSLGAFYNFPIHSALISLHGQLEAVTCRDEASSYTGVQRTIRTLLLKSFEPNERLDFCQSTMTAAPELANFAGFTPLQILAASALQLDAVEAQIDDDIYLSLVALLAEVGELLVKNGARISLDAPSFKRIRRNASTEGVTTSKSQKGDSVVDVYRSSLKIDSNKKITKMLGGAERLSRARKEFMQLTAVNASPDMTVNLNLGDALPLEDTSEAGGNNEKSCAICWVVFGALMNRKHKCRVSRRYICDECSTKRILCDGKEYRLSDGQFALARADADEVANERLKRRGKQIVIRCLGESWDPQPNYLVLKENRKRRLNRTK</sequence>
<dbReference type="SUPFAM" id="SSF48452">
    <property type="entry name" value="TPR-like"/>
    <property type="match status" value="2"/>
</dbReference>
<feature type="region of interest" description="Disordered" evidence="5">
    <location>
        <begin position="704"/>
        <end position="745"/>
    </location>
</feature>
<dbReference type="EMBL" id="CM000629">
    <property type="protein sequence ID" value="EEC43439.1"/>
    <property type="molecule type" value="Genomic_DNA"/>
</dbReference>
<protein>
    <recommendedName>
        <fullName evidence="6">PDZ domain-containing protein</fullName>
    </recommendedName>
</protein>
<feature type="repeat" description="ANK" evidence="3">
    <location>
        <begin position="1016"/>
        <end position="1048"/>
    </location>
</feature>
<dbReference type="SUPFAM" id="SSF50156">
    <property type="entry name" value="PDZ domain-like"/>
    <property type="match status" value="1"/>
</dbReference>
<dbReference type="GeneID" id="7198941"/>
<evidence type="ECO:0000256" key="5">
    <source>
        <dbReference type="SAM" id="MobiDB-lite"/>
    </source>
</evidence>
<dbReference type="PROSITE" id="PS50088">
    <property type="entry name" value="ANK_REPEAT"/>
    <property type="match status" value="1"/>
</dbReference>
<evidence type="ECO:0000256" key="4">
    <source>
        <dbReference type="PROSITE-ProRule" id="PRU00339"/>
    </source>
</evidence>
<dbReference type="PaxDb" id="2850-Phatr50157"/>
<dbReference type="PROSITE" id="PS50005">
    <property type="entry name" value="TPR"/>
    <property type="match status" value="1"/>
</dbReference>
<dbReference type="InterPro" id="IPR036034">
    <property type="entry name" value="PDZ_sf"/>
</dbReference>